<dbReference type="eggNOG" id="COG3182">
    <property type="taxonomic scope" value="Bacteria"/>
</dbReference>
<gene>
    <name evidence="2" type="ordered locus">SGRA_3479</name>
</gene>
<evidence type="ECO:0000313" key="2">
    <source>
        <dbReference type="EMBL" id="AFC26203.1"/>
    </source>
</evidence>
<proteinExistence type="predicted"/>
<dbReference type="Proteomes" id="UP000007519">
    <property type="component" value="Chromosome"/>
</dbReference>
<protein>
    <submittedName>
        <fullName evidence="2">Iron-regulated transmembrane protein</fullName>
    </submittedName>
</protein>
<feature type="transmembrane region" description="Helical" evidence="1">
    <location>
        <begin position="369"/>
        <end position="391"/>
    </location>
</feature>
<keyword evidence="1" id="KW-1133">Transmembrane helix</keyword>
<dbReference type="PANTHER" id="PTHR34219">
    <property type="entry name" value="IRON-REGULATED INNER MEMBRANE PROTEIN-RELATED"/>
    <property type="match status" value="1"/>
</dbReference>
<accession>H6L039</accession>
<evidence type="ECO:0000313" key="3">
    <source>
        <dbReference type="Proteomes" id="UP000007519"/>
    </source>
</evidence>
<dbReference type="RefSeq" id="WP_015693795.1">
    <property type="nucleotide sequence ID" value="NC_016940.1"/>
</dbReference>
<dbReference type="PANTHER" id="PTHR34219:SF3">
    <property type="entry name" value="BLL7967 PROTEIN"/>
    <property type="match status" value="1"/>
</dbReference>
<feature type="transmembrane region" description="Helical" evidence="1">
    <location>
        <begin position="206"/>
        <end position="226"/>
    </location>
</feature>
<dbReference type="OrthoDB" id="111691at2"/>
<evidence type="ECO:0000256" key="1">
    <source>
        <dbReference type="SAM" id="Phobius"/>
    </source>
</evidence>
<keyword evidence="1 2" id="KW-0812">Transmembrane</keyword>
<reference evidence="2 3" key="1">
    <citation type="journal article" date="2012" name="Stand. Genomic Sci.">
        <title>Complete genome sequencing and analysis of Saprospira grandis str. Lewin, a predatory marine bacterium.</title>
        <authorList>
            <person name="Saw J.H."/>
            <person name="Yuryev A."/>
            <person name="Kanbe M."/>
            <person name="Hou S."/>
            <person name="Young A.G."/>
            <person name="Aizawa S."/>
            <person name="Alam M."/>
        </authorList>
    </citation>
    <scope>NUCLEOTIDE SEQUENCE [LARGE SCALE GENOMIC DNA]</scope>
    <source>
        <strain evidence="2 3">Lewin</strain>
    </source>
</reference>
<feature type="transmembrane region" description="Helical" evidence="1">
    <location>
        <begin position="156"/>
        <end position="176"/>
    </location>
</feature>
<dbReference type="InterPro" id="IPR005625">
    <property type="entry name" value="PepSY-ass_TM"/>
</dbReference>
<keyword evidence="1" id="KW-0472">Membrane</keyword>
<feature type="transmembrane region" description="Helical" evidence="1">
    <location>
        <begin position="20"/>
        <end position="49"/>
    </location>
</feature>
<dbReference type="EMBL" id="CP002831">
    <property type="protein sequence ID" value="AFC26203.1"/>
    <property type="molecule type" value="Genomic_DNA"/>
</dbReference>
<sequence>MKLKKALFPKKRKKESWFKYISGILHLWLGLLSSLVVFIICLSGSIYAFKTQINDYYNAEKVFVELPAHPQVNIAAIEALFERQGREITAIVIPEQPNRSYSISFREQGEEQSKTQYFDPYRQQLLGYRSIQLDDFFELILSLHKSLWIPGIGKQIVGISSLIFCLLLLSGLVLWFPKNMRNLKRGFYIKFKAKFYRINYDLHKVLGFYSSLFLLFIALTGAYITYPWMKNVFIVSLGGHAVASEAAKEELSEDFDAVLKQMLAKEQDKKQMAELSAVSFDSIYQLTNKQLPYAGAISILGPNDKESEFKVTKLNTSNFLGAILPDELAFNKKGELKNQALFADQALHKQFIEIAKPLHTGEILGIKSIILYFIMALIGCSLPITGFIFWWKKVK</sequence>
<dbReference type="HOGENOM" id="CLU_031962_2_0_10"/>
<dbReference type="KEGG" id="sgn:SGRA_3479"/>
<name>H6L039_SAPGL</name>
<keyword evidence="3" id="KW-1185">Reference proteome</keyword>
<dbReference type="AlphaFoldDB" id="H6L039"/>
<organism evidence="2 3">
    <name type="scientific">Saprospira grandis (strain Lewin)</name>
    <dbReference type="NCBI Taxonomy" id="984262"/>
    <lineage>
        <taxon>Bacteria</taxon>
        <taxon>Pseudomonadati</taxon>
        <taxon>Bacteroidota</taxon>
        <taxon>Saprospiria</taxon>
        <taxon>Saprospirales</taxon>
        <taxon>Saprospiraceae</taxon>
        <taxon>Saprospira</taxon>
    </lineage>
</organism>
<dbReference type="Pfam" id="PF03929">
    <property type="entry name" value="PepSY_TM"/>
    <property type="match status" value="1"/>
</dbReference>